<dbReference type="GO" id="GO:0005886">
    <property type="term" value="C:plasma membrane"/>
    <property type="evidence" value="ECO:0007669"/>
    <property type="project" value="UniProtKB-SubCell"/>
</dbReference>
<dbReference type="PANTHER" id="PTHR30606:SF9">
    <property type="entry name" value="LIPID A BIOSYNTHESIS LAUROYLTRANSFERASE"/>
    <property type="match status" value="1"/>
</dbReference>
<keyword evidence="6 8" id="KW-0012">Acyltransferase</keyword>
<keyword evidence="7" id="KW-0812">Transmembrane</keyword>
<evidence type="ECO:0000256" key="5">
    <source>
        <dbReference type="ARBA" id="ARBA00023136"/>
    </source>
</evidence>
<accession>A0AAF1KPF2</accession>
<evidence type="ECO:0000256" key="2">
    <source>
        <dbReference type="ARBA" id="ARBA00022475"/>
    </source>
</evidence>
<proteinExistence type="predicted"/>
<keyword evidence="2" id="KW-1003">Cell membrane</keyword>
<name>A0AAF1KPF2_9PROT</name>
<evidence type="ECO:0000313" key="8">
    <source>
        <dbReference type="EMBL" id="MBR0657449.1"/>
    </source>
</evidence>
<dbReference type="RefSeq" id="WP_211876310.1">
    <property type="nucleotide sequence ID" value="NZ_JAAEDH010000035.1"/>
</dbReference>
<keyword evidence="4" id="KW-0808">Transferase</keyword>
<dbReference type="Proteomes" id="UP001196068">
    <property type="component" value="Unassembled WGS sequence"/>
</dbReference>
<dbReference type="EMBL" id="JAAEDH010000035">
    <property type="protein sequence ID" value="MBR0657449.1"/>
    <property type="molecule type" value="Genomic_DNA"/>
</dbReference>
<dbReference type="CDD" id="cd07984">
    <property type="entry name" value="LPLAT_LABLAT-like"/>
    <property type="match status" value="1"/>
</dbReference>
<protein>
    <submittedName>
        <fullName evidence="8">Lipid A biosynthesis acyltransferase</fullName>
    </submittedName>
</protein>
<dbReference type="GO" id="GO:0016746">
    <property type="term" value="F:acyltransferase activity"/>
    <property type="evidence" value="ECO:0007669"/>
    <property type="project" value="UniProtKB-KW"/>
</dbReference>
<comment type="subcellular location">
    <subcellularLocation>
        <location evidence="1">Cell inner membrane</location>
    </subcellularLocation>
</comment>
<evidence type="ECO:0000256" key="4">
    <source>
        <dbReference type="ARBA" id="ARBA00022679"/>
    </source>
</evidence>
<keyword evidence="7" id="KW-1133">Transmembrane helix</keyword>
<dbReference type="PIRSF" id="PIRSF028561">
    <property type="entry name" value="Ac_Trasf"/>
    <property type="match status" value="1"/>
</dbReference>
<organism evidence="8 9">
    <name type="scientific">Plastoroseomonas arctica</name>
    <dbReference type="NCBI Taxonomy" id="1509237"/>
    <lineage>
        <taxon>Bacteria</taxon>
        <taxon>Pseudomonadati</taxon>
        <taxon>Pseudomonadota</taxon>
        <taxon>Alphaproteobacteria</taxon>
        <taxon>Acetobacterales</taxon>
        <taxon>Acetobacteraceae</taxon>
        <taxon>Plastoroseomonas</taxon>
    </lineage>
</organism>
<evidence type="ECO:0000256" key="1">
    <source>
        <dbReference type="ARBA" id="ARBA00004533"/>
    </source>
</evidence>
<evidence type="ECO:0000256" key="3">
    <source>
        <dbReference type="ARBA" id="ARBA00022519"/>
    </source>
</evidence>
<dbReference type="PANTHER" id="PTHR30606">
    <property type="entry name" value="LIPID A BIOSYNTHESIS LAUROYL ACYLTRANSFERASE"/>
    <property type="match status" value="1"/>
</dbReference>
<keyword evidence="9" id="KW-1185">Reference proteome</keyword>
<evidence type="ECO:0000256" key="6">
    <source>
        <dbReference type="ARBA" id="ARBA00023315"/>
    </source>
</evidence>
<feature type="transmembrane region" description="Helical" evidence="7">
    <location>
        <begin position="12"/>
        <end position="42"/>
    </location>
</feature>
<evidence type="ECO:0000313" key="9">
    <source>
        <dbReference type="Proteomes" id="UP001196068"/>
    </source>
</evidence>
<keyword evidence="3" id="KW-0997">Cell inner membrane</keyword>
<keyword evidence="5 7" id="KW-0472">Membrane</keyword>
<gene>
    <name evidence="8" type="ORF">GXW79_20400</name>
</gene>
<dbReference type="Pfam" id="PF03279">
    <property type="entry name" value="Lip_A_acyltrans"/>
    <property type="match status" value="1"/>
</dbReference>
<comment type="caution">
    <text evidence="8">The sequence shown here is derived from an EMBL/GenBank/DDBJ whole genome shotgun (WGS) entry which is preliminary data.</text>
</comment>
<dbReference type="InterPro" id="IPR014548">
    <property type="entry name" value="Ac_Trasf"/>
</dbReference>
<evidence type="ECO:0000256" key="7">
    <source>
        <dbReference type="SAM" id="Phobius"/>
    </source>
</evidence>
<sequence length="298" mass="32793">MSWTAQPQRGGGWLRVMAVIALGLGWRAAQALLYPITLVYLASSPSRMRRASRHYLARALGRAPGLADMWRLYFAFAATLLDRAYLLTGRTAGYAITIEGLDAMRAHARAGRGCILLGAHFGSFDALRSIGGADAPVEIRILMHHHMADAAHAMFNALDPSRARDIISLGNPAAMIEASECLARGGVIGILGDRAPRGERMISVPFLGREAPFPGGPLQLAAILGAPVLLCFGTWLGPRRYALRFEPFAERVTLDRAAREASLTEWLGRYATRLEAMCRAHPFNWFNFYDFWQEEQPA</sequence>
<reference evidence="8" key="1">
    <citation type="submission" date="2020-01" db="EMBL/GenBank/DDBJ databases">
        <authorList>
            <person name="Rat A."/>
        </authorList>
    </citation>
    <scope>NUCLEOTIDE SEQUENCE</scope>
    <source>
        <strain evidence="8">LMG 28251</strain>
    </source>
</reference>
<dbReference type="GO" id="GO:0009247">
    <property type="term" value="P:glycolipid biosynthetic process"/>
    <property type="evidence" value="ECO:0007669"/>
    <property type="project" value="UniProtKB-ARBA"/>
</dbReference>
<dbReference type="InterPro" id="IPR004960">
    <property type="entry name" value="LipA_acyltrans"/>
</dbReference>
<reference evidence="8" key="2">
    <citation type="journal article" date="2021" name="Syst. Appl. Microbiol.">
        <title>Roseomonas hellenica sp. nov., isolated from roots of wild-growing Alkanna tinctoria.</title>
        <authorList>
            <person name="Rat A."/>
            <person name="Naranjo H.D."/>
            <person name="Lebbe L."/>
            <person name="Cnockaert M."/>
            <person name="Krigas N."/>
            <person name="Grigoriadou K."/>
            <person name="Maloupa E."/>
            <person name="Willems A."/>
        </authorList>
    </citation>
    <scope>NUCLEOTIDE SEQUENCE</scope>
    <source>
        <strain evidence="8">LMG 28251</strain>
    </source>
</reference>
<dbReference type="AlphaFoldDB" id="A0AAF1KPF2"/>